<feature type="region of interest" description="Disordered" evidence="6">
    <location>
        <begin position="150"/>
        <end position="170"/>
    </location>
</feature>
<comment type="caution">
    <text evidence="8">The sequence shown here is derived from an EMBL/GenBank/DDBJ whole genome shotgun (WGS) entry which is preliminary data.</text>
</comment>
<dbReference type="GO" id="GO:0006465">
    <property type="term" value="P:signal peptide processing"/>
    <property type="evidence" value="ECO:0007669"/>
    <property type="project" value="UniProtKB-UniRule"/>
</dbReference>
<evidence type="ECO:0000256" key="7">
    <source>
        <dbReference type="SAM" id="Phobius"/>
    </source>
</evidence>
<keyword evidence="4 7" id="KW-0472">Membrane</keyword>
<accession>A0A917H7D9</accession>
<keyword evidence="9" id="KW-1185">Reference proteome</keyword>
<evidence type="ECO:0000256" key="5">
    <source>
        <dbReference type="NCBIfam" id="TIGR02228"/>
    </source>
</evidence>
<evidence type="ECO:0000256" key="3">
    <source>
        <dbReference type="ARBA" id="ARBA00022989"/>
    </source>
</evidence>
<dbReference type="NCBIfam" id="TIGR02228">
    <property type="entry name" value="sigpep_I_arch"/>
    <property type="match status" value="1"/>
</dbReference>
<dbReference type="GO" id="GO:0009003">
    <property type="term" value="F:signal peptidase activity"/>
    <property type="evidence" value="ECO:0007669"/>
    <property type="project" value="UniProtKB-EC"/>
</dbReference>
<evidence type="ECO:0000256" key="1">
    <source>
        <dbReference type="ARBA" id="ARBA00004370"/>
    </source>
</evidence>
<evidence type="ECO:0000256" key="2">
    <source>
        <dbReference type="ARBA" id="ARBA00022692"/>
    </source>
</evidence>
<comment type="subcellular location">
    <subcellularLocation>
        <location evidence="1">Membrane</location>
    </subcellularLocation>
</comment>
<reference evidence="8" key="2">
    <citation type="submission" date="2020-09" db="EMBL/GenBank/DDBJ databases">
        <authorList>
            <person name="Sun Q."/>
            <person name="Zhou Y."/>
        </authorList>
    </citation>
    <scope>NUCLEOTIDE SEQUENCE</scope>
    <source>
        <strain evidence="8">CGMCC 1.12187</strain>
    </source>
</reference>
<dbReference type="CDD" id="cd06462">
    <property type="entry name" value="Peptidase_S24_S26"/>
    <property type="match status" value="1"/>
</dbReference>
<evidence type="ECO:0000313" key="9">
    <source>
        <dbReference type="Proteomes" id="UP000638848"/>
    </source>
</evidence>
<gene>
    <name evidence="8" type="ORF">GCM10011374_38220</name>
</gene>
<dbReference type="InterPro" id="IPR036286">
    <property type="entry name" value="LexA/Signal_pep-like_sf"/>
</dbReference>
<name>A0A917H7D9_9MICC</name>
<evidence type="ECO:0000256" key="4">
    <source>
        <dbReference type="ARBA" id="ARBA00023136"/>
    </source>
</evidence>
<feature type="compositionally biased region" description="Basic residues" evidence="6">
    <location>
        <begin position="150"/>
        <end position="159"/>
    </location>
</feature>
<dbReference type="EC" id="3.4.21.89" evidence="5"/>
<dbReference type="GO" id="GO:0004252">
    <property type="term" value="F:serine-type endopeptidase activity"/>
    <property type="evidence" value="ECO:0007669"/>
    <property type="project" value="UniProtKB-UniRule"/>
</dbReference>
<dbReference type="RefSeq" id="WP_268235552.1">
    <property type="nucleotide sequence ID" value="NZ_BMEQ01000037.1"/>
</dbReference>
<dbReference type="SUPFAM" id="SSF51306">
    <property type="entry name" value="LexA/Signal peptidase"/>
    <property type="match status" value="1"/>
</dbReference>
<dbReference type="EMBL" id="BMEQ01000037">
    <property type="protein sequence ID" value="GGG70042.1"/>
    <property type="molecule type" value="Genomic_DNA"/>
</dbReference>
<keyword evidence="3 7" id="KW-1133">Transmembrane helix</keyword>
<dbReference type="Gene3D" id="2.10.109.10">
    <property type="entry name" value="Umud Fragment, subunit A"/>
    <property type="match status" value="1"/>
</dbReference>
<dbReference type="AlphaFoldDB" id="A0A917H7D9"/>
<protein>
    <recommendedName>
        <fullName evidence="5">Signal peptidase I</fullName>
        <ecNumber evidence="5">3.4.21.89</ecNumber>
    </recommendedName>
</protein>
<evidence type="ECO:0000256" key="6">
    <source>
        <dbReference type="SAM" id="MobiDB-lite"/>
    </source>
</evidence>
<dbReference type="InterPro" id="IPR001733">
    <property type="entry name" value="Peptidase_S26B"/>
</dbReference>
<dbReference type="PANTHER" id="PTHR10806">
    <property type="entry name" value="SIGNAL PEPTIDASE COMPLEX CATALYTIC SUBUNIT SEC11"/>
    <property type="match status" value="1"/>
</dbReference>
<organism evidence="8 9">
    <name type="scientific">Kocuria dechangensis</name>
    <dbReference type="NCBI Taxonomy" id="1176249"/>
    <lineage>
        <taxon>Bacteria</taxon>
        <taxon>Bacillati</taxon>
        <taxon>Actinomycetota</taxon>
        <taxon>Actinomycetes</taxon>
        <taxon>Micrococcales</taxon>
        <taxon>Micrococcaceae</taxon>
        <taxon>Kocuria</taxon>
    </lineage>
</organism>
<evidence type="ECO:0000313" key="8">
    <source>
        <dbReference type="EMBL" id="GGG70042.1"/>
    </source>
</evidence>
<proteinExistence type="predicted"/>
<dbReference type="PANTHER" id="PTHR10806:SF6">
    <property type="entry name" value="SIGNAL PEPTIDASE COMPLEX CATALYTIC SUBUNIT SEC11"/>
    <property type="match status" value="1"/>
</dbReference>
<dbReference type="PRINTS" id="PR00728">
    <property type="entry name" value="SIGNALPTASE"/>
</dbReference>
<dbReference type="GO" id="GO:0016020">
    <property type="term" value="C:membrane"/>
    <property type="evidence" value="ECO:0007669"/>
    <property type="project" value="UniProtKB-SubCell"/>
</dbReference>
<dbReference type="Proteomes" id="UP000638848">
    <property type="component" value="Unassembled WGS sequence"/>
</dbReference>
<reference evidence="8" key="1">
    <citation type="journal article" date="2014" name="Int. J. Syst. Evol. Microbiol.">
        <title>Complete genome sequence of Corynebacterium casei LMG S-19264T (=DSM 44701T), isolated from a smear-ripened cheese.</title>
        <authorList>
            <consortium name="US DOE Joint Genome Institute (JGI-PGF)"/>
            <person name="Walter F."/>
            <person name="Albersmeier A."/>
            <person name="Kalinowski J."/>
            <person name="Ruckert C."/>
        </authorList>
    </citation>
    <scope>NUCLEOTIDE SEQUENCE</scope>
    <source>
        <strain evidence="8">CGMCC 1.12187</strain>
    </source>
</reference>
<keyword evidence="2 7" id="KW-0812">Transmembrane</keyword>
<sequence>MLGLGVLVIGLPAAVGGMPLTVLSGSMEPAYSPGDLVVVKPTPAEEIRVGQVMTYQLRSGDPTRVTHRVVSRSVGSDGETVFVTKGDNNDTADDTPVRAVQVVGTVWYTIPWLGWVNQVITGPTRQWLVPAVAGALFAYAAWNLGTGLRQRSRTRRQAHARATAPPSTAP</sequence>
<feature type="transmembrane region" description="Helical" evidence="7">
    <location>
        <begin position="127"/>
        <end position="145"/>
    </location>
</feature>